<feature type="region of interest" description="Disordered" evidence="1">
    <location>
        <begin position="41"/>
        <end position="73"/>
    </location>
</feature>
<dbReference type="Proteomes" id="UP000030145">
    <property type="component" value="Unassembled WGS sequence"/>
</dbReference>
<comment type="caution">
    <text evidence="2">The sequence shown here is derived from an EMBL/GenBank/DDBJ whole genome shotgun (WGS) entry which is preliminary data.</text>
</comment>
<accession>A0A0A2DFU0</accession>
<feature type="compositionally biased region" description="Basic and acidic residues" evidence="1">
    <location>
        <begin position="54"/>
        <end position="73"/>
    </location>
</feature>
<evidence type="ECO:0000256" key="1">
    <source>
        <dbReference type="SAM" id="MobiDB-lite"/>
    </source>
</evidence>
<protein>
    <submittedName>
        <fullName evidence="2">Uncharacterized protein</fullName>
    </submittedName>
</protein>
<gene>
    <name evidence="2" type="ORF">MA47_10780</name>
</gene>
<evidence type="ECO:0000313" key="3">
    <source>
        <dbReference type="Proteomes" id="UP000030145"/>
    </source>
</evidence>
<dbReference type="AlphaFoldDB" id="A0A0A2DFU0"/>
<organism evidence="2 3">
    <name type="scientific">Corynebacterium auriscanis</name>
    <dbReference type="NCBI Taxonomy" id="99807"/>
    <lineage>
        <taxon>Bacteria</taxon>
        <taxon>Bacillati</taxon>
        <taxon>Actinomycetota</taxon>
        <taxon>Actinomycetes</taxon>
        <taxon>Mycobacteriales</taxon>
        <taxon>Corynebacteriaceae</taxon>
        <taxon>Corynebacterium</taxon>
    </lineage>
</organism>
<keyword evidence="3" id="KW-1185">Reference proteome</keyword>
<name>A0A0A2DFU0_9CORY</name>
<sequence>MCGLVRGRRELRWDAGGGWWVLRREMGGGRRVQRRDVAREHLPSTPPRCRPRAPRPELTDRRFGLRIRQKGER</sequence>
<proteinExistence type="predicted"/>
<evidence type="ECO:0000313" key="2">
    <source>
        <dbReference type="EMBL" id="KGM18028.1"/>
    </source>
</evidence>
<reference evidence="2 3" key="1">
    <citation type="submission" date="2014-10" db="EMBL/GenBank/DDBJ databases">
        <title>Whole Genome sequence of Corynebacterium auriscanis strain CIP 106629.</title>
        <authorList>
            <person name="Hassan S.S."/>
            <person name="Jamal S.B."/>
            <person name="Tiwari S."/>
            <person name="Oliveira L.D.C."/>
            <person name="Souza F."/>
            <person name="Mariano D.C."/>
            <person name="Almeida S."/>
            <person name="Dorella F."/>
            <person name="Pereira F."/>
            <person name="Carvalho A."/>
            <person name="Leal C.A."/>
            <person name="Soares S.D.C."/>
            <person name="Figueiredo H.C."/>
            <person name="Silva A."/>
            <person name="Azevedo V.A."/>
        </authorList>
    </citation>
    <scope>NUCLEOTIDE SEQUENCE [LARGE SCALE GENOMIC DNA]</scope>
    <source>
        <strain evidence="2 3">CIP 106629</strain>
    </source>
</reference>
<dbReference type="EMBL" id="JRVJ01000027">
    <property type="protein sequence ID" value="KGM18028.1"/>
    <property type="molecule type" value="Genomic_DNA"/>
</dbReference>